<comment type="caution">
    <text evidence="1">The sequence shown here is derived from an EMBL/GenBank/DDBJ whole genome shotgun (WGS) entry which is preliminary data.</text>
</comment>
<sequence>MDNPKDQTLPAAALQQPAEDSNLTTGDANSSPIYHAGDGFGDDNDYYFVDDIDESPEYLPENWPPRILRRIAQYLPTPKDRLEFSLVHPNWTSFGLEVLWQEPELTSPKAFYKFMRAARASPMRAQSIRGLQLTLDESVAPLADGNATNNNNSDGAALVAAALEGLSATGMLKEHRAVAQTSLGSQRMLFEMIRNVDNIERLAFYGYNTHDRDFIHLARRAGTLRKLEVIGLPEQAPRTMIPFFRTLTRLAFISIQLDALSLTADVSYDALWRGLEIRADRLVELNLRVPSISRANIEGILNKCRELRILRLVSDRPSGSGGGIELHDE</sequence>
<accession>A0ACC1H8A0</accession>
<name>A0ACC1H8A0_9FUNG</name>
<dbReference type="Proteomes" id="UP001145114">
    <property type="component" value="Unassembled WGS sequence"/>
</dbReference>
<dbReference type="EMBL" id="JAMZIH010008084">
    <property type="protein sequence ID" value="KAJ1672620.1"/>
    <property type="molecule type" value="Genomic_DNA"/>
</dbReference>
<gene>
    <name evidence="1" type="primary">NMD5_3</name>
    <name evidence="1" type="ORF">EV182_006823</name>
</gene>
<proteinExistence type="predicted"/>
<evidence type="ECO:0000313" key="1">
    <source>
        <dbReference type="EMBL" id="KAJ1672620.1"/>
    </source>
</evidence>
<reference evidence="1" key="1">
    <citation type="submission" date="2022-06" db="EMBL/GenBank/DDBJ databases">
        <title>Phylogenomic reconstructions and comparative analyses of Kickxellomycotina fungi.</title>
        <authorList>
            <person name="Reynolds N.K."/>
            <person name="Stajich J.E."/>
            <person name="Barry K."/>
            <person name="Grigoriev I.V."/>
            <person name="Crous P."/>
            <person name="Smith M.E."/>
        </authorList>
    </citation>
    <scope>NUCLEOTIDE SEQUENCE</scope>
    <source>
        <strain evidence="1">RSA 2271</strain>
    </source>
</reference>
<evidence type="ECO:0000313" key="2">
    <source>
        <dbReference type="Proteomes" id="UP001145114"/>
    </source>
</evidence>
<keyword evidence="2" id="KW-1185">Reference proteome</keyword>
<protein>
    <submittedName>
        <fullName evidence="1">Nonsense-mediated mRNA decay protein 5</fullName>
    </submittedName>
</protein>
<feature type="non-terminal residue" evidence="1">
    <location>
        <position position="329"/>
    </location>
</feature>
<organism evidence="1 2">
    <name type="scientific">Spiromyces aspiralis</name>
    <dbReference type="NCBI Taxonomy" id="68401"/>
    <lineage>
        <taxon>Eukaryota</taxon>
        <taxon>Fungi</taxon>
        <taxon>Fungi incertae sedis</taxon>
        <taxon>Zoopagomycota</taxon>
        <taxon>Kickxellomycotina</taxon>
        <taxon>Kickxellomycetes</taxon>
        <taxon>Kickxellales</taxon>
        <taxon>Kickxellaceae</taxon>
        <taxon>Spiromyces</taxon>
    </lineage>
</organism>